<organism evidence="2 3">
    <name type="scientific">Pukyongia salina</name>
    <dbReference type="NCBI Taxonomy" id="2094025"/>
    <lineage>
        <taxon>Bacteria</taxon>
        <taxon>Pseudomonadati</taxon>
        <taxon>Bacteroidota</taxon>
        <taxon>Flavobacteriia</taxon>
        <taxon>Flavobacteriales</taxon>
        <taxon>Flavobacteriaceae</taxon>
        <taxon>Pukyongia</taxon>
    </lineage>
</organism>
<keyword evidence="1" id="KW-0732">Signal</keyword>
<dbReference type="EMBL" id="CP027062">
    <property type="protein sequence ID" value="AVI51999.1"/>
    <property type="molecule type" value="Genomic_DNA"/>
</dbReference>
<accession>A0A2S0HZB3</accession>
<evidence type="ECO:0000313" key="2">
    <source>
        <dbReference type="EMBL" id="AVI51999.1"/>
    </source>
</evidence>
<dbReference type="KEGG" id="aue:C5O00_12875"/>
<feature type="signal peptide" evidence="1">
    <location>
        <begin position="1"/>
        <end position="21"/>
    </location>
</feature>
<dbReference type="Proteomes" id="UP000238442">
    <property type="component" value="Chromosome"/>
</dbReference>
<reference evidence="2 3" key="1">
    <citation type="submission" date="2018-02" db="EMBL/GenBank/DDBJ databases">
        <title>Genomic analysis of the strain RR4-38 isolated from a seawater recirculating aquaculture system.</title>
        <authorList>
            <person name="Kim Y.-S."/>
            <person name="Jang Y.H."/>
            <person name="Kim K.-H."/>
        </authorList>
    </citation>
    <scope>NUCLEOTIDE SEQUENCE [LARGE SCALE GENOMIC DNA]</scope>
    <source>
        <strain evidence="2 3">RR4-38</strain>
    </source>
</reference>
<sequence>MYRSMKKITLILLIFSTTIFAQIGIGTDNPQADLHVAGDMLIRDEFKLGALGTVASTDEDFMLLTRSKTSNPVGKVTKLDVSELSVAPVNIVDYSFSNISLDNLRDVNLQYDASKYIVGVANFRYLGDPIKKVNAGGTKSIGNFVVHTFISGGTWHLEIRNQTLDLDPSDSVSYEITLVVYDKSYFRYLNPITTDLGGNNSGSASSIPNLY</sequence>
<evidence type="ECO:0000313" key="3">
    <source>
        <dbReference type="Proteomes" id="UP000238442"/>
    </source>
</evidence>
<evidence type="ECO:0000256" key="1">
    <source>
        <dbReference type="SAM" id="SignalP"/>
    </source>
</evidence>
<protein>
    <submittedName>
        <fullName evidence="2">Uncharacterized protein</fullName>
    </submittedName>
</protein>
<feature type="chain" id="PRO_5015614545" evidence="1">
    <location>
        <begin position="22"/>
        <end position="211"/>
    </location>
</feature>
<name>A0A2S0HZB3_9FLAO</name>
<proteinExistence type="predicted"/>
<keyword evidence="3" id="KW-1185">Reference proteome</keyword>
<gene>
    <name evidence="2" type="ORF">C5O00_12875</name>
</gene>
<dbReference type="AlphaFoldDB" id="A0A2S0HZB3"/>